<dbReference type="InterPro" id="IPR003593">
    <property type="entry name" value="AAA+_ATPase"/>
</dbReference>
<organism evidence="6">
    <name type="scientific">uncultured bacterium A1Q1_fos_2059</name>
    <dbReference type="NCBI Taxonomy" id="1256559"/>
    <lineage>
        <taxon>Bacteria</taxon>
        <taxon>environmental samples</taxon>
    </lineage>
</organism>
<sequence length="492" mass="52382">MSELALRVDELRVTYPNGHVAVDAVSFQLAKGERLAIVGLSGSGKTSIVKAILGLLPHGAKVSGWIEVDGIDLLALSEKERRSLLGPRIGYVAQDPFAGCDPLRRVEHHVSEAWRAHGLKPAAGEITTKLEAVGIADAKNRAQHRPHEWSGGMLQRATTVAASALGPIVTLADEPSSALDAELADEALDLLAETSSAIALITHDLALAARHCDRMLGMERGKLVEEGTAADVLRNPKSAAGQELLAASQPARHVSVRQPDGAPVVSANGISKTYTARRDSTVAVSDCSLTIRAGEVVGILGPSGSGKSTLLRLLCGLERPSTGEITTSAGVMWQKGAGPKLPRAGFAMPIFQDPVGSLDPRWPLWKSITEPLTAAGQRLSKAERRELSRNALDRVGLENIDVNRRPRSLSVGQCQRVAVVRALIAQPDLVVADEPTASLDVSSAQTVSRLLRMAADQGTAVVVVSHDEAHLRSYADVVWRMKDSVLHEDKHE</sequence>
<accession>L7VZI4</accession>
<dbReference type="SMART" id="SM00382">
    <property type="entry name" value="AAA"/>
    <property type="match status" value="2"/>
</dbReference>
<protein>
    <submittedName>
        <fullName evidence="6">Putative ABC transporter ATP-binding protein</fullName>
    </submittedName>
</protein>
<dbReference type="GO" id="GO:0055085">
    <property type="term" value="P:transmembrane transport"/>
    <property type="evidence" value="ECO:0007669"/>
    <property type="project" value="UniProtKB-ARBA"/>
</dbReference>
<dbReference type="GO" id="GO:0016887">
    <property type="term" value="F:ATP hydrolysis activity"/>
    <property type="evidence" value="ECO:0007669"/>
    <property type="project" value="InterPro"/>
</dbReference>
<keyword evidence="3" id="KW-0547">Nucleotide-binding</keyword>
<dbReference type="EMBL" id="JX649904">
    <property type="protein sequence ID" value="AGC72503.1"/>
    <property type="molecule type" value="Genomic_DNA"/>
</dbReference>
<dbReference type="PANTHER" id="PTHR43776:SF7">
    <property type="entry name" value="D,D-DIPEPTIDE TRANSPORT ATP-BINDING PROTEIN DDPF-RELATED"/>
    <property type="match status" value="1"/>
</dbReference>
<evidence type="ECO:0000256" key="4">
    <source>
        <dbReference type="ARBA" id="ARBA00022840"/>
    </source>
</evidence>
<dbReference type="InterPro" id="IPR003439">
    <property type="entry name" value="ABC_transporter-like_ATP-bd"/>
</dbReference>
<dbReference type="AlphaFoldDB" id="L7VZI4"/>
<name>L7VZI4_9BACT</name>
<dbReference type="PANTHER" id="PTHR43776">
    <property type="entry name" value="TRANSPORT ATP-BINDING PROTEIN"/>
    <property type="match status" value="1"/>
</dbReference>
<dbReference type="SUPFAM" id="SSF52540">
    <property type="entry name" value="P-loop containing nucleoside triphosphate hydrolases"/>
    <property type="match status" value="2"/>
</dbReference>
<comment type="similarity">
    <text evidence="1">Belongs to the ABC transporter superfamily.</text>
</comment>
<reference evidence="6" key="1">
    <citation type="submission" date="2012-09" db="EMBL/GenBank/DDBJ databases">
        <title>Metagenomic Characterization of a Microbial Community in Wastewater Detects High Levels of Antibiotic Resistance.</title>
        <authorList>
            <person name="Abrams M."/>
            <person name="Caldwell A."/>
            <person name="Vandaei E."/>
            <person name="Lee W."/>
            <person name="Perrott J."/>
            <person name="Khan S.Y."/>
            <person name="Ta J."/>
            <person name="Romero D."/>
            <person name="Nguyen V."/>
            <person name="Pourmand N."/>
            <person name="Ouverney C.C."/>
        </authorList>
    </citation>
    <scope>NUCLEOTIDE SEQUENCE</scope>
</reference>
<dbReference type="InterPro" id="IPR050319">
    <property type="entry name" value="ABC_transp_ATP-bind"/>
</dbReference>
<feature type="domain" description="ABC transporter" evidence="5">
    <location>
        <begin position="6"/>
        <end position="245"/>
    </location>
</feature>
<evidence type="ECO:0000259" key="5">
    <source>
        <dbReference type="PROSITE" id="PS50893"/>
    </source>
</evidence>
<proteinExistence type="inferred from homology"/>
<dbReference type="PROSITE" id="PS50893">
    <property type="entry name" value="ABC_TRANSPORTER_2"/>
    <property type="match status" value="2"/>
</dbReference>
<dbReference type="PROSITE" id="PS00211">
    <property type="entry name" value="ABC_TRANSPORTER_1"/>
    <property type="match status" value="1"/>
</dbReference>
<evidence type="ECO:0000256" key="3">
    <source>
        <dbReference type="ARBA" id="ARBA00022741"/>
    </source>
</evidence>
<keyword evidence="4 6" id="KW-0067">ATP-binding</keyword>
<keyword evidence="2" id="KW-0813">Transport</keyword>
<evidence type="ECO:0000256" key="1">
    <source>
        <dbReference type="ARBA" id="ARBA00005417"/>
    </source>
</evidence>
<feature type="domain" description="ABC transporter" evidence="5">
    <location>
        <begin position="265"/>
        <end position="492"/>
    </location>
</feature>
<dbReference type="Pfam" id="PF00005">
    <property type="entry name" value="ABC_tran"/>
    <property type="match status" value="2"/>
</dbReference>
<evidence type="ECO:0000256" key="2">
    <source>
        <dbReference type="ARBA" id="ARBA00022448"/>
    </source>
</evidence>
<dbReference type="Gene3D" id="3.40.50.300">
    <property type="entry name" value="P-loop containing nucleotide triphosphate hydrolases"/>
    <property type="match status" value="2"/>
</dbReference>
<evidence type="ECO:0000313" key="6">
    <source>
        <dbReference type="EMBL" id="AGC72503.1"/>
    </source>
</evidence>
<dbReference type="GO" id="GO:0005524">
    <property type="term" value="F:ATP binding"/>
    <property type="evidence" value="ECO:0007669"/>
    <property type="project" value="UniProtKB-KW"/>
</dbReference>
<dbReference type="InterPro" id="IPR027417">
    <property type="entry name" value="P-loop_NTPase"/>
</dbReference>
<dbReference type="InterPro" id="IPR017871">
    <property type="entry name" value="ABC_transporter-like_CS"/>
</dbReference>
<dbReference type="CDD" id="cd03257">
    <property type="entry name" value="ABC_NikE_OppD_transporters"/>
    <property type="match status" value="2"/>
</dbReference>